<gene>
    <name evidence="1" type="ORF">HFN_1684</name>
</gene>
<comment type="caution">
    <text evidence="1">The sequence shown here is derived from an EMBL/GenBank/DDBJ whole genome shotgun (WGS) entry which is preliminary data.</text>
</comment>
<dbReference type="RefSeq" id="WP_023946411.1">
    <property type="nucleotide sequence ID" value="NZ_BASD01000004.1"/>
</dbReference>
<proteinExistence type="predicted"/>
<evidence type="ECO:0000313" key="2">
    <source>
        <dbReference type="Proteomes" id="UP000018143"/>
    </source>
</evidence>
<dbReference type="EMBL" id="BASD01000004">
    <property type="protein sequence ID" value="GAD18086.1"/>
    <property type="molecule type" value="Genomic_DNA"/>
</dbReference>
<accession>T1CYQ2</accession>
<evidence type="ECO:0000313" key="1">
    <source>
        <dbReference type="EMBL" id="GAD18086.1"/>
    </source>
</evidence>
<name>T1CYQ2_9HELI</name>
<protein>
    <submittedName>
        <fullName evidence="1">Uncharacterized protein</fullName>
    </submittedName>
</protein>
<keyword evidence="2" id="KW-1185">Reference proteome</keyword>
<reference evidence="1 2" key="1">
    <citation type="journal article" date="2013" name="Genome Announc.">
        <title>Draft Genome Sequence of Helicobacter fennelliae Strain MRY12-0050, Isolated from a Bacteremia Patient.</title>
        <authorList>
            <person name="Rimbara E."/>
            <person name="Matsui M."/>
            <person name="Mori S."/>
            <person name="Suzuki S."/>
            <person name="Suzuki M."/>
            <person name="Kim H."/>
            <person name="Sekizuka T."/>
            <person name="Kuroda M."/>
            <person name="Shibayama K."/>
        </authorList>
    </citation>
    <scope>NUCLEOTIDE SEQUENCE [LARGE SCALE GENOMIC DNA]</scope>
    <source>
        <strain evidence="1 2">MRY12-0050</strain>
    </source>
</reference>
<sequence>MQTQKERKRDFKMSLQELARVCKSLIDCAVLSKEIRLVAYRRSEKQTRSSNRLKARI</sequence>
<organism evidence="1 2">
    <name type="scientific">Helicobacter fennelliae MRY12-0050</name>
    <dbReference type="NCBI Taxonomy" id="1325130"/>
    <lineage>
        <taxon>Bacteria</taxon>
        <taxon>Pseudomonadati</taxon>
        <taxon>Campylobacterota</taxon>
        <taxon>Epsilonproteobacteria</taxon>
        <taxon>Campylobacterales</taxon>
        <taxon>Helicobacteraceae</taxon>
        <taxon>Helicobacter</taxon>
    </lineage>
</organism>
<dbReference type="Proteomes" id="UP000018143">
    <property type="component" value="Unassembled WGS sequence"/>
</dbReference>
<dbReference type="AlphaFoldDB" id="T1CYQ2"/>